<evidence type="ECO:0000256" key="2">
    <source>
        <dbReference type="ARBA" id="ARBA00007127"/>
    </source>
</evidence>
<feature type="transmembrane region" description="Helical" evidence="9">
    <location>
        <begin position="470"/>
        <end position="490"/>
    </location>
</feature>
<evidence type="ECO:0000256" key="1">
    <source>
        <dbReference type="ARBA" id="ARBA00004141"/>
    </source>
</evidence>
<keyword evidence="7 9" id="KW-1133">Transmembrane helix</keyword>
<feature type="transmembrane region" description="Helical" evidence="9">
    <location>
        <begin position="161"/>
        <end position="182"/>
    </location>
</feature>
<name>A0A0H5R5P4_9EUKA</name>
<keyword evidence="3 9" id="KW-0813">Transport</keyword>
<reference evidence="10" key="1">
    <citation type="submission" date="2015-04" db="EMBL/GenBank/DDBJ databases">
        <title>The genome sequence of the plant pathogenic Rhizarian Plasmodiophora brassicae reveals insights in its biotrophic life cycle and the origin of chitin synthesis.</title>
        <authorList>
            <person name="Schwelm A."/>
            <person name="Fogelqvist J."/>
            <person name="Knaust A."/>
            <person name="Julke S."/>
            <person name="Lilja T."/>
            <person name="Dhandapani V."/>
            <person name="Bonilla-Rosso G."/>
            <person name="Karlsson M."/>
            <person name="Shevchenko A."/>
            <person name="Choi S.R."/>
            <person name="Kim H.G."/>
            <person name="Park J.Y."/>
            <person name="Lim Y.P."/>
            <person name="Ludwig-Muller J."/>
            <person name="Dixelius C."/>
        </authorList>
    </citation>
    <scope>NUCLEOTIDE SEQUENCE</scope>
    <source>
        <tissue evidence="10">Potato root galls</tissue>
    </source>
</reference>
<dbReference type="InterPro" id="IPR004667">
    <property type="entry name" value="ADP_ATP_car_bac_type"/>
</dbReference>
<comment type="similarity">
    <text evidence="2 9">Belongs to the ADP/ATP translocase tlc family.</text>
</comment>
<evidence type="ECO:0000256" key="8">
    <source>
        <dbReference type="ARBA" id="ARBA00023136"/>
    </source>
</evidence>
<keyword evidence="6 9" id="KW-0067">ATP-binding</keyword>
<evidence type="ECO:0000256" key="6">
    <source>
        <dbReference type="ARBA" id="ARBA00022840"/>
    </source>
</evidence>
<evidence type="ECO:0000313" key="10">
    <source>
        <dbReference type="EMBL" id="CRZ09102.1"/>
    </source>
</evidence>
<organism evidence="10">
    <name type="scientific">Spongospora subterranea</name>
    <dbReference type="NCBI Taxonomy" id="70186"/>
    <lineage>
        <taxon>Eukaryota</taxon>
        <taxon>Sar</taxon>
        <taxon>Rhizaria</taxon>
        <taxon>Endomyxa</taxon>
        <taxon>Phytomyxea</taxon>
        <taxon>Plasmodiophorida</taxon>
        <taxon>Plasmodiophoridae</taxon>
        <taxon>Spongospora</taxon>
    </lineage>
</organism>
<dbReference type="GO" id="GO:0005524">
    <property type="term" value="F:ATP binding"/>
    <property type="evidence" value="ECO:0007669"/>
    <property type="project" value="UniProtKB-KW"/>
</dbReference>
<dbReference type="GO" id="GO:0016020">
    <property type="term" value="C:membrane"/>
    <property type="evidence" value="ECO:0007669"/>
    <property type="project" value="UniProtKB-SubCell"/>
</dbReference>
<keyword evidence="4 9" id="KW-0812">Transmembrane</keyword>
<keyword evidence="8 9" id="KW-0472">Membrane</keyword>
<feature type="transmembrane region" description="Helical" evidence="9">
    <location>
        <begin position="81"/>
        <end position="99"/>
    </location>
</feature>
<feature type="transmembrane region" description="Helical" evidence="9">
    <location>
        <begin position="237"/>
        <end position="258"/>
    </location>
</feature>
<feature type="transmembrane region" description="Helical" evidence="9">
    <location>
        <begin position="194"/>
        <end position="217"/>
    </location>
</feature>
<feature type="transmembrane region" description="Helical" evidence="9">
    <location>
        <begin position="368"/>
        <end position="389"/>
    </location>
</feature>
<evidence type="ECO:0000256" key="9">
    <source>
        <dbReference type="RuleBase" id="RU363121"/>
    </source>
</evidence>
<sequence length="519" mass="57930">MGSSLWPVERYENKKVIPMIMMSFLICFNYTLLRDLKDVLVLGEMPTAVVPWLKFGLVLPSSVVVMLIYTKMSLRMSKEAIFYTFMSSFLAFFALYGLVLNPLRHYIEPGASWTQKYTPVTADEINRALLNNKRIVGNMYSSFPKPLVPLMYMTAHWSTTLLYVMSELWGTVCISLLFWGYANDICVTSEAKRFYTLFNIGANFSLIFCGSTLIYLGWAMDKDVANTPSAAGNDKTISILMALVVLFGLITMGIYRYMQTRVLTDPRLRPAESSGPKKAKVKMSFVDSLKTVFFNSYVLLIGVMVIVYGLAINFVEIYYKDCWSRLFTAKSHKYMFQGLFSIVNGTIALFLLICIGGKAIRTIGWTKTALITPITIISTGLPFMILYVVDKYSTAFPLAILVWLGFITVALSKAVKYSFFDPTKEMSFIPLGEARGRAKGAVDVVGARFGKSASSVLQIFLQTAFTTFQVSAYVEVLVVLLVVAVGVWTLGTVNLGKKYTALTTEKTGDLELNATVTKA</sequence>
<dbReference type="PANTHER" id="PTHR31187">
    <property type="match status" value="1"/>
</dbReference>
<feature type="transmembrane region" description="Helical" evidence="9">
    <location>
        <begin position="334"/>
        <end position="356"/>
    </location>
</feature>
<dbReference type="PANTHER" id="PTHR31187:SF1">
    <property type="entry name" value="ADP,ATP CARRIER PROTEIN 1"/>
    <property type="match status" value="1"/>
</dbReference>
<proteinExistence type="inferred from homology"/>
<dbReference type="GO" id="GO:0005471">
    <property type="term" value="F:ATP:ADP antiporter activity"/>
    <property type="evidence" value="ECO:0007669"/>
    <property type="project" value="InterPro"/>
</dbReference>
<evidence type="ECO:0000256" key="3">
    <source>
        <dbReference type="ARBA" id="ARBA00022448"/>
    </source>
</evidence>
<feature type="transmembrane region" description="Helical" evidence="9">
    <location>
        <begin position="52"/>
        <end position="69"/>
    </location>
</feature>
<evidence type="ECO:0000256" key="5">
    <source>
        <dbReference type="ARBA" id="ARBA00022741"/>
    </source>
</evidence>
<dbReference type="EMBL" id="HACM01008660">
    <property type="protein sequence ID" value="CRZ09102.1"/>
    <property type="molecule type" value="Transcribed_RNA"/>
</dbReference>
<accession>A0A0H5R5P4</accession>
<dbReference type="Pfam" id="PF03219">
    <property type="entry name" value="TLC"/>
    <property type="match status" value="2"/>
</dbReference>
<protein>
    <recommendedName>
        <fullName evidence="9">ADP,ATP carrier protein</fullName>
    </recommendedName>
</protein>
<keyword evidence="5 9" id="KW-0547">Nucleotide-binding</keyword>
<feature type="transmembrane region" description="Helical" evidence="9">
    <location>
        <begin position="395"/>
        <end position="415"/>
    </location>
</feature>
<feature type="transmembrane region" description="Helical" evidence="9">
    <location>
        <begin position="16"/>
        <end position="32"/>
    </location>
</feature>
<comment type="subcellular location">
    <subcellularLocation>
        <location evidence="1 9">Membrane</location>
        <topology evidence="1 9">Multi-pass membrane protein</topology>
    </subcellularLocation>
</comment>
<evidence type="ECO:0000256" key="7">
    <source>
        <dbReference type="ARBA" id="ARBA00022989"/>
    </source>
</evidence>
<feature type="transmembrane region" description="Helical" evidence="9">
    <location>
        <begin position="292"/>
        <end position="314"/>
    </location>
</feature>
<evidence type="ECO:0000256" key="4">
    <source>
        <dbReference type="ARBA" id="ARBA00022692"/>
    </source>
</evidence>
<dbReference type="AlphaFoldDB" id="A0A0H5R5P4"/>